<protein>
    <submittedName>
        <fullName evidence="1">AbrB/MazE/SpoVT family DNA-binding domain-containing protein</fullName>
    </submittedName>
</protein>
<keyword evidence="1" id="KW-0238">DNA-binding</keyword>
<dbReference type="EMBL" id="CP096659">
    <property type="protein sequence ID" value="UPV74752.1"/>
    <property type="molecule type" value="Genomic_DNA"/>
</dbReference>
<evidence type="ECO:0000313" key="1">
    <source>
        <dbReference type="EMBL" id="UPV74752.1"/>
    </source>
</evidence>
<name>A0A8U0HUL0_9EURY</name>
<dbReference type="GeneID" id="72183824"/>
<organism evidence="1 2">
    <name type="scientific">Halorussus limi</name>
    <dbReference type="NCBI Taxonomy" id="2938695"/>
    <lineage>
        <taxon>Archaea</taxon>
        <taxon>Methanobacteriati</taxon>
        <taxon>Methanobacteriota</taxon>
        <taxon>Stenosarchaea group</taxon>
        <taxon>Halobacteria</taxon>
        <taxon>Halobacteriales</taxon>
        <taxon>Haladaptataceae</taxon>
        <taxon>Halorussus</taxon>
    </lineage>
</organism>
<dbReference type="GO" id="GO:0003677">
    <property type="term" value="F:DNA binding"/>
    <property type="evidence" value="ECO:0007669"/>
    <property type="project" value="UniProtKB-KW"/>
</dbReference>
<reference evidence="1 2" key="1">
    <citation type="submission" date="2022-04" db="EMBL/GenBank/DDBJ databases">
        <title>Diverse halophilic archaea isolated from saline environments.</title>
        <authorList>
            <person name="Cui H.-L."/>
        </authorList>
    </citation>
    <scope>NUCLEOTIDE SEQUENCE [LARGE SCALE GENOMIC DNA]</scope>
    <source>
        <strain evidence="1 2">XZYJT49</strain>
    </source>
</reference>
<dbReference type="Proteomes" id="UP000830729">
    <property type="component" value="Chromosome"/>
</dbReference>
<proteinExistence type="predicted"/>
<evidence type="ECO:0000313" key="2">
    <source>
        <dbReference type="Proteomes" id="UP000830729"/>
    </source>
</evidence>
<dbReference type="RefSeq" id="WP_248650795.1">
    <property type="nucleotide sequence ID" value="NZ_CP096659.1"/>
</dbReference>
<keyword evidence="2" id="KW-1185">Reference proteome</keyword>
<accession>A0A8U0HUL0</accession>
<dbReference type="AlphaFoldDB" id="A0A8U0HUL0"/>
<gene>
    <name evidence="1" type="ORF">M0R89_01455</name>
</gene>
<dbReference type="KEGG" id="halx:M0R89_01455"/>
<sequence>MSSDDSDEKILGTTTVTQRWRISLIKAVREEFAEEGLDVEEGDRLVYKLRDGQIVIEPA</sequence>